<dbReference type="STRING" id="999894.TDIS_0894"/>
<dbReference type="InterPro" id="IPR027396">
    <property type="entry name" value="DsrEFH-like"/>
</dbReference>
<keyword evidence="2" id="KW-1185">Reference proteome</keyword>
<evidence type="ECO:0008006" key="3">
    <source>
        <dbReference type="Google" id="ProtNLM"/>
    </source>
</evidence>
<evidence type="ECO:0000313" key="2">
    <source>
        <dbReference type="Proteomes" id="UP000078390"/>
    </source>
</evidence>
<accession>A0A179D5T7</accession>
<dbReference type="SUPFAM" id="SSF75169">
    <property type="entry name" value="DsrEFH-like"/>
    <property type="match status" value="1"/>
</dbReference>
<dbReference type="AlphaFoldDB" id="A0A179D5T7"/>
<reference evidence="1 2" key="1">
    <citation type="submission" date="2016-04" db="EMBL/GenBank/DDBJ databases">
        <title>Genome analysis of Thermosulfurimonas dismutans, the first thermophilic sulfur-disproportionating bacterium of the phylum Thermodesulfobacteria.</title>
        <authorList>
            <person name="Mardanov A.V."/>
            <person name="Beletsky A.V."/>
            <person name="Kadnikov V.V."/>
            <person name="Slobodkin A.I."/>
            <person name="Ravin N.V."/>
        </authorList>
    </citation>
    <scope>NUCLEOTIDE SEQUENCE [LARGE SCALE GENOMIC DNA]</scope>
    <source>
        <strain evidence="1 2">S95</strain>
    </source>
</reference>
<sequence>MAKDPDKLGIFVTNPQYMPQLMKIVEAAQRAGKKVKIFFTFKAVHLTKQPDFPKLVQMIPEADLAICADSYTCEGFDVETDIPGGMTPKQMRTQAYHGEILDECGKYLVL</sequence>
<protein>
    <recommendedName>
        <fullName evidence="3">Peroxiredoxin</fullName>
    </recommendedName>
</protein>
<dbReference type="Proteomes" id="UP000078390">
    <property type="component" value="Unassembled WGS sequence"/>
</dbReference>
<dbReference type="OrthoDB" id="5431476at2"/>
<evidence type="ECO:0000313" key="1">
    <source>
        <dbReference type="EMBL" id="OAQ20968.1"/>
    </source>
</evidence>
<name>A0A179D5T7_9BACT</name>
<dbReference type="RefSeq" id="WP_068669734.1">
    <property type="nucleotide sequence ID" value="NZ_LWLG01000004.1"/>
</dbReference>
<organism evidence="1 2">
    <name type="scientific">Thermosulfurimonas dismutans</name>
    <dbReference type="NCBI Taxonomy" id="999894"/>
    <lineage>
        <taxon>Bacteria</taxon>
        <taxon>Pseudomonadati</taxon>
        <taxon>Thermodesulfobacteriota</taxon>
        <taxon>Thermodesulfobacteria</taxon>
        <taxon>Thermodesulfobacteriales</taxon>
        <taxon>Thermodesulfobacteriaceae</taxon>
        <taxon>Thermosulfurimonas</taxon>
    </lineage>
</organism>
<proteinExistence type="predicted"/>
<gene>
    <name evidence="1" type="ORF">TDIS_0894</name>
</gene>
<dbReference type="EMBL" id="LWLG01000004">
    <property type="protein sequence ID" value="OAQ20968.1"/>
    <property type="molecule type" value="Genomic_DNA"/>
</dbReference>
<comment type="caution">
    <text evidence="1">The sequence shown here is derived from an EMBL/GenBank/DDBJ whole genome shotgun (WGS) entry which is preliminary data.</text>
</comment>